<dbReference type="RefSeq" id="WP_077834199.1">
    <property type="nucleotide sequence ID" value="NZ_CP096983.1"/>
</dbReference>
<dbReference type="STRING" id="84029.CROST_45610"/>
<dbReference type="Proteomes" id="UP000190951">
    <property type="component" value="Chromosome"/>
</dbReference>
<dbReference type="EMBL" id="CP096983">
    <property type="protein sequence ID" value="URZ12966.1"/>
    <property type="molecule type" value="Genomic_DNA"/>
</dbReference>
<protein>
    <submittedName>
        <fullName evidence="1">Uncharacterized protein</fullName>
    </submittedName>
</protein>
<dbReference type="KEGG" id="crw:CROST_037120"/>
<gene>
    <name evidence="1" type="ORF">CROST_037120</name>
</gene>
<dbReference type="AlphaFoldDB" id="A0A1S8KX96"/>
<keyword evidence="2" id="KW-1185">Reference proteome</keyword>
<proteinExistence type="predicted"/>
<organism evidence="1 2">
    <name type="scientific">Clostridium felsineum</name>
    <dbReference type="NCBI Taxonomy" id="36839"/>
    <lineage>
        <taxon>Bacteria</taxon>
        <taxon>Bacillati</taxon>
        <taxon>Bacillota</taxon>
        <taxon>Clostridia</taxon>
        <taxon>Eubacteriales</taxon>
        <taxon>Clostridiaceae</taxon>
        <taxon>Clostridium</taxon>
    </lineage>
</organism>
<accession>A0A1S8KX96</accession>
<name>A0A1S8KX96_9CLOT</name>
<sequence>MENPYEGGFLHMICNLKNFMIKVLIFIVVISFGLTFLALKTFLHILNFLYIWSGKRVGVEIFCVLIYIGIILALKLTEIICNKHLTKR</sequence>
<reference evidence="1 2" key="1">
    <citation type="submission" date="2022-04" db="EMBL/GenBank/DDBJ databases">
        <title>Genome sequence of C. roseum typestrain.</title>
        <authorList>
            <person name="Poehlein A."/>
            <person name="Schoch T."/>
            <person name="Duerre P."/>
            <person name="Daniel R."/>
        </authorList>
    </citation>
    <scope>NUCLEOTIDE SEQUENCE [LARGE SCALE GENOMIC DNA]</scope>
    <source>
        <strain evidence="1 2">DSM 7320</strain>
    </source>
</reference>
<evidence type="ECO:0000313" key="1">
    <source>
        <dbReference type="EMBL" id="URZ12966.1"/>
    </source>
</evidence>
<evidence type="ECO:0000313" key="2">
    <source>
        <dbReference type="Proteomes" id="UP000190951"/>
    </source>
</evidence>